<accession>A0AAV7UP43</accession>
<protein>
    <submittedName>
        <fullName evidence="1">Uncharacterized protein</fullName>
    </submittedName>
</protein>
<sequence>MPPPRHLDPRAPPAAPHCRSQISAFPLSGRSRVSPAARARVRLRTYELYAGWSHLASPHASSDLARLRQTARAAV</sequence>
<evidence type="ECO:0000313" key="2">
    <source>
        <dbReference type="Proteomes" id="UP001066276"/>
    </source>
</evidence>
<dbReference type="Proteomes" id="UP001066276">
    <property type="component" value="Chromosome 3_1"/>
</dbReference>
<name>A0AAV7UP43_PLEWA</name>
<proteinExistence type="predicted"/>
<gene>
    <name evidence="1" type="ORF">NDU88_006263</name>
</gene>
<organism evidence="1 2">
    <name type="scientific">Pleurodeles waltl</name>
    <name type="common">Iberian ribbed newt</name>
    <dbReference type="NCBI Taxonomy" id="8319"/>
    <lineage>
        <taxon>Eukaryota</taxon>
        <taxon>Metazoa</taxon>
        <taxon>Chordata</taxon>
        <taxon>Craniata</taxon>
        <taxon>Vertebrata</taxon>
        <taxon>Euteleostomi</taxon>
        <taxon>Amphibia</taxon>
        <taxon>Batrachia</taxon>
        <taxon>Caudata</taxon>
        <taxon>Salamandroidea</taxon>
        <taxon>Salamandridae</taxon>
        <taxon>Pleurodelinae</taxon>
        <taxon>Pleurodeles</taxon>
    </lineage>
</organism>
<dbReference type="AlphaFoldDB" id="A0AAV7UP43"/>
<dbReference type="EMBL" id="JANPWB010000005">
    <property type="protein sequence ID" value="KAJ1189518.1"/>
    <property type="molecule type" value="Genomic_DNA"/>
</dbReference>
<keyword evidence="2" id="KW-1185">Reference proteome</keyword>
<evidence type="ECO:0000313" key="1">
    <source>
        <dbReference type="EMBL" id="KAJ1189518.1"/>
    </source>
</evidence>
<comment type="caution">
    <text evidence="1">The sequence shown here is derived from an EMBL/GenBank/DDBJ whole genome shotgun (WGS) entry which is preliminary data.</text>
</comment>
<reference evidence="1" key="1">
    <citation type="journal article" date="2022" name="bioRxiv">
        <title>Sequencing and chromosome-scale assembly of the giantPleurodeles waltlgenome.</title>
        <authorList>
            <person name="Brown T."/>
            <person name="Elewa A."/>
            <person name="Iarovenko S."/>
            <person name="Subramanian E."/>
            <person name="Araus A.J."/>
            <person name="Petzold A."/>
            <person name="Susuki M."/>
            <person name="Suzuki K.-i.T."/>
            <person name="Hayashi T."/>
            <person name="Toyoda A."/>
            <person name="Oliveira C."/>
            <person name="Osipova E."/>
            <person name="Leigh N.D."/>
            <person name="Simon A."/>
            <person name="Yun M.H."/>
        </authorList>
    </citation>
    <scope>NUCLEOTIDE SEQUENCE</scope>
    <source>
        <strain evidence="1">20211129_DDA</strain>
        <tissue evidence="1">Liver</tissue>
    </source>
</reference>